<dbReference type="PRINTS" id="PR00625">
    <property type="entry name" value="JDOMAIN"/>
</dbReference>
<evidence type="ECO:0000256" key="3">
    <source>
        <dbReference type="SAM" id="SignalP"/>
    </source>
</evidence>
<dbReference type="SUPFAM" id="SSF49493">
    <property type="entry name" value="HSP40/DnaJ peptide-binding domain"/>
    <property type="match status" value="1"/>
</dbReference>
<dbReference type="InterPro" id="IPR036869">
    <property type="entry name" value="J_dom_sf"/>
</dbReference>
<protein>
    <recommendedName>
        <fullName evidence="4">J domain-containing protein</fullName>
    </recommendedName>
</protein>
<dbReference type="PANTHER" id="PTHR24078:SF553">
    <property type="entry name" value="DNAJ HOMOLOG SUBFAMILY B MEMBER 5"/>
    <property type="match status" value="1"/>
</dbReference>
<evidence type="ECO:0000313" key="6">
    <source>
        <dbReference type="Proteomes" id="UP001530315"/>
    </source>
</evidence>
<evidence type="ECO:0000256" key="1">
    <source>
        <dbReference type="ARBA" id="ARBA00023186"/>
    </source>
</evidence>
<feature type="chain" id="PRO_5044850413" description="J domain-containing protein" evidence="3">
    <location>
        <begin position="33"/>
        <end position="442"/>
    </location>
</feature>
<feature type="compositionally biased region" description="Low complexity" evidence="2">
    <location>
        <begin position="53"/>
        <end position="73"/>
    </location>
</feature>
<dbReference type="InterPro" id="IPR002939">
    <property type="entry name" value="DnaJ_C"/>
</dbReference>
<feature type="compositionally biased region" description="Basic and acidic residues" evidence="2">
    <location>
        <begin position="244"/>
        <end position="255"/>
    </location>
</feature>
<feature type="signal peptide" evidence="3">
    <location>
        <begin position="1"/>
        <end position="32"/>
    </location>
</feature>
<evidence type="ECO:0000259" key="4">
    <source>
        <dbReference type="PROSITE" id="PS50076"/>
    </source>
</evidence>
<dbReference type="PROSITE" id="PS50076">
    <property type="entry name" value="DNAJ_2"/>
    <property type="match status" value="1"/>
</dbReference>
<dbReference type="CDD" id="cd06257">
    <property type="entry name" value="DnaJ"/>
    <property type="match status" value="1"/>
</dbReference>
<feature type="domain" description="J" evidence="4">
    <location>
        <begin position="78"/>
        <end position="145"/>
    </location>
</feature>
<dbReference type="EMBL" id="JALLAZ020000172">
    <property type="protein sequence ID" value="KAL3801867.1"/>
    <property type="molecule type" value="Genomic_DNA"/>
</dbReference>
<evidence type="ECO:0000256" key="2">
    <source>
        <dbReference type="SAM" id="MobiDB-lite"/>
    </source>
</evidence>
<gene>
    <name evidence="5" type="ORF">ACHAW5_003780</name>
</gene>
<proteinExistence type="predicted"/>
<organism evidence="5 6">
    <name type="scientific">Stephanodiscus triporus</name>
    <dbReference type="NCBI Taxonomy" id="2934178"/>
    <lineage>
        <taxon>Eukaryota</taxon>
        <taxon>Sar</taxon>
        <taxon>Stramenopiles</taxon>
        <taxon>Ochrophyta</taxon>
        <taxon>Bacillariophyta</taxon>
        <taxon>Coscinodiscophyceae</taxon>
        <taxon>Thalassiosirophycidae</taxon>
        <taxon>Stephanodiscales</taxon>
        <taxon>Stephanodiscaceae</taxon>
        <taxon>Stephanodiscus</taxon>
    </lineage>
</organism>
<dbReference type="SMART" id="SM00271">
    <property type="entry name" value="DnaJ"/>
    <property type="match status" value="1"/>
</dbReference>
<dbReference type="PROSITE" id="PS00636">
    <property type="entry name" value="DNAJ_1"/>
    <property type="match status" value="1"/>
</dbReference>
<dbReference type="InterPro" id="IPR001623">
    <property type="entry name" value="DnaJ_domain"/>
</dbReference>
<keyword evidence="1" id="KW-0143">Chaperone</keyword>
<name>A0ABD3QN97_9STRA</name>
<sequence length="442" mass="47258">MANSRRPMAAHPHHLLMVLLLLSPAPPPPPWSWRRRPPPQLARRTAAVPPPSSSSFASASASASASSSPASSSRAGGDLYAALGISRDASSSDVKRAYRKMALLHHPDKVPKSKRHDAERRFKEIAKAYEWLGDEGKRKLYDRYGERGLEPNFVPGPFDGPYAGASSSSSSSSSSAFGGGGEWGGARAFRFGDGGFPSGAFFGGGTTGGPSSSFGGGMGGTGGFADVDLNEILRQMMGGAAPHPPRERGTGRTSDRPSSSRRRRRGAGGDRQSRSSRRDRPPPPRPVMCTLEELYAGCTKRLKVTYPPRRSDGVDGVRREGVYEVPISPGSKDGTVIDYPADEAADMPPISFVIRERGHPYLVRVGDDLVWRCRLTAGQAERGARLKLPLPDGTVVEVVSRGGTRSGERTRVTGRGMPAEGGGGDRGQRRRRGDVVIEFVVE</sequence>
<dbReference type="Pfam" id="PF01556">
    <property type="entry name" value="DnaJ_C"/>
    <property type="match status" value="1"/>
</dbReference>
<accession>A0ABD3QN97</accession>
<dbReference type="PANTHER" id="PTHR24078">
    <property type="entry name" value="DNAJ HOMOLOG SUBFAMILY C MEMBER"/>
    <property type="match status" value="1"/>
</dbReference>
<feature type="region of interest" description="Disordered" evidence="2">
    <location>
        <begin position="401"/>
        <end position="430"/>
    </location>
</feature>
<dbReference type="AlphaFoldDB" id="A0ABD3QN97"/>
<dbReference type="InterPro" id="IPR018253">
    <property type="entry name" value="DnaJ_domain_CS"/>
</dbReference>
<dbReference type="InterPro" id="IPR008971">
    <property type="entry name" value="HSP40/DnaJ_pept-bd"/>
</dbReference>
<reference evidence="5 6" key="1">
    <citation type="submission" date="2024-10" db="EMBL/GenBank/DDBJ databases">
        <title>Updated reference genomes for cyclostephanoid diatoms.</title>
        <authorList>
            <person name="Roberts W.R."/>
            <person name="Alverson A.J."/>
        </authorList>
    </citation>
    <scope>NUCLEOTIDE SEQUENCE [LARGE SCALE GENOMIC DNA]</scope>
    <source>
        <strain evidence="5 6">AJA276-08</strain>
    </source>
</reference>
<keyword evidence="3" id="KW-0732">Signal</keyword>
<dbReference type="InterPro" id="IPR051339">
    <property type="entry name" value="DnaJ_subfamily_B"/>
</dbReference>
<dbReference type="Gene3D" id="2.60.260.20">
    <property type="entry name" value="Urease metallochaperone UreE, N-terminal domain"/>
    <property type="match status" value="2"/>
</dbReference>
<dbReference type="Pfam" id="PF00226">
    <property type="entry name" value="DnaJ"/>
    <property type="match status" value="1"/>
</dbReference>
<feature type="compositionally biased region" description="Basic and acidic residues" evidence="2">
    <location>
        <begin position="267"/>
        <end position="282"/>
    </location>
</feature>
<keyword evidence="6" id="KW-1185">Reference proteome</keyword>
<dbReference type="Gene3D" id="1.10.287.110">
    <property type="entry name" value="DnaJ domain"/>
    <property type="match status" value="1"/>
</dbReference>
<dbReference type="Proteomes" id="UP001530315">
    <property type="component" value="Unassembled WGS sequence"/>
</dbReference>
<dbReference type="SUPFAM" id="SSF46565">
    <property type="entry name" value="Chaperone J-domain"/>
    <property type="match status" value="1"/>
</dbReference>
<evidence type="ECO:0000313" key="5">
    <source>
        <dbReference type="EMBL" id="KAL3801867.1"/>
    </source>
</evidence>
<comment type="caution">
    <text evidence="5">The sequence shown here is derived from an EMBL/GenBank/DDBJ whole genome shotgun (WGS) entry which is preliminary data.</text>
</comment>
<feature type="region of interest" description="Disordered" evidence="2">
    <location>
        <begin position="238"/>
        <end position="288"/>
    </location>
</feature>
<feature type="region of interest" description="Disordered" evidence="2">
    <location>
        <begin position="28"/>
        <end position="75"/>
    </location>
</feature>